<dbReference type="PANTHER" id="PTHR46136:SF33">
    <property type="entry name" value="TRANSCRIPTION FACTOR GTE10"/>
    <property type="match status" value="1"/>
</dbReference>
<keyword evidence="1" id="KW-0175">Coiled coil</keyword>
<name>A0AA88XB39_9ASTE</name>
<sequence length="377" mass="42008">MLQENNIGFGDSGSGSSSDTESDGVKASVPKVTAEETTGSGANSEQKEEIVVPDAENRESAPSERQVSPEKLYRAALLRSRFADTILKAQEKTLGKIEKQDAERLKLEREEIERRRKEEKARLQAEAKAAEEARRKAEAEAAAEAKRKRELEREAARQALQLMEKTVDINENCQFMEDLDMLRAAPAEQLESFIEEASPDCNSQDGLGSFKFQGSNPLEQLGLYMKADDEEDEVEPESGPAVNCTNGNTSEQALANCMLPSMLHLFCNKIRSAPEYVSPWTMPATVQTTHDITALTPLTTKLILKHPFIRHPKRFSPIDKRLVVGILTGVAQNAVIKVILVIIIFTIHDWPPYHPVSIVQHYAAAITAQQFNMHERN</sequence>
<evidence type="ECO:0000256" key="1">
    <source>
        <dbReference type="SAM" id="Coils"/>
    </source>
</evidence>
<evidence type="ECO:0000256" key="2">
    <source>
        <dbReference type="SAM" id="MobiDB-lite"/>
    </source>
</evidence>
<feature type="compositionally biased region" description="Polar residues" evidence="2">
    <location>
        <begin position="35"/>
        <end position="44"/>
    </location>
</feature>
<evidence type="ECO:0000313" key="4">
    <source>
        <dbReference type="Proteomes" id="UP001188597"/>
    </source>
</evidence>
<dbReference type="AlphaFoldDB" id="A0AA88XB39"/>
<dbReference type="Proteomes" id="UP001188597">
    <property type="component" value="Unassembled WGS sequence"/>
</dbReference>
<dbReference type="InterPro" id="IPR052442">
    <property type="entry name" value="Env_Response_Regulator"/>
</dbReference>
<protein>
    <submittedName>
        <fullName evidence="3">Uncharacterized protein</fullName>
    </submittedName>
</protein>
<accession>A0AA88XB39</accession>
<reference evidence="3" key="1">
    <citation type="submission" date="2022-12" db="EMBL/GenBank/DDBJ databases">
        <title>Draft genome assemblies for two species of Escallonia (Escalloniales).</title>
        <authorList>
            <person name="Chanderbali A."/>
            <person name="Dervinis C."/>
            <person name="Anghel I."/>
            <person name="Soltis D."/>
            <person name="Soltis P."/>
            <person name="Zapata F."/>
        </authorList>
    </citation>
    <scope>NUCLEOTIDE SEQUENCE</scope>
    <source>
        <strain evidence="3">UCBG64.0493</strain>
        <tissue evidence="3">Leaf</tissue>
    </source>
</reference>
<gene>
    <name evidence="3" type="ORF">RJ639_002545</name>
</gene>
<feature type="region of interest" description="Disordered" evidence="2">
    <location>
        <begin position="1"/>
        <end position="70"/>
    </location>
</feature>
<feature type="coiled-coil region" evidence="1">
    <location>
        <begin position="95"/>
        <end position="161"/>
    </location>
</feature>
<feature type="compositionally biased region" description="Basic and acidic residues" evidence="2">
    <location>
        <begin position="45"/>
        <end position="70"/>
    </location>
</feature>
<dbReference type="EMBL" id="JAVXUP010000008">
    <property type="protein sequence ID" value="KAK3043302.1"/>
    <property type="molecule type" value="Genomic_DNA"/>
</dbReference>
<comment type="caution">
    <text evidence="3">The sequence shown here is derived from an EMBL/GenBank/DDBJ whole genome shotgun (WGS) entry which is preliminary data.</text>
</comment>
<organism evidence="3 4">
    <name type="scientific">Escallonia herrerae</name>
    <dbReference type="NCBI Taxonomy" id="1293975"/>
    <lineage>
        <taxon>Eukaryota</taxon>
        <taxon>Viridiplantae</taxon>
        <taxon>Streptophyta</taxon>
        <taxon>Embryophyta</taxon>
        <taxon>Tracheophyta</taxon>
        <taxon>Spermatophyta</taxon>
        <taxon>Magnoliopsida</taxon>
        <taxon>eudicotyledons</taxon>
        <taxon>Gunneridae</taxon>
        <taxon>Pentapetalae</taxon>
        <taxon>asterids</taxon>
        <taxon>campanulids</taxon>
        <taxon>Escalloniales</taxon>
        <taxon>Escalloniaceae</taxon>
        <taxon>Escallonia</taxon>
    </lineage>
</organism>
<keyword evidence="4" id="KW-1185">Reference proteome</keyword>
<proteinExistence type="predicted"/>
<dbReference type="PANTHER" id="PTHR46136">
    <property type="entry name" value="TRANSCRIPTION FACTOR GTE8"/>
    <property type="match status" value="1"/>
</dbReference>
<evidence type="ECO:0000313" key="3">
    <source>
        <dbReference type="EMBL" id="KAK3043302.1"/>
    </source>
</evidence>